<dbReference type="GO" id="GO:0003735">
    <property type="term" value="F:structural constituent of ribosome"/>
    <property type="evidence" value="ECO:0000318"/>
    <property type="project" value="GO_Central"/>
</dbReference>
<dbReference type="GO" id="GO:0005762">
    <property type="term" value="C:mitochondrial large ribosomal subunit"/>
    <property type="evidence" value="ECO:0000266"/>
    <property type="project" value="RGD"/>
</dbReference>
<dbReference type="Reactome" id="R-RNO-9837999">
    <property type="pathway name" value="Mitochondrial protein degradation"/>
</dbReference>
<keyword evidence="4" id="KW-0689">Ribosomal protein</keyword>
<dbReference type="PANTHER" id="PTHR21026:SF2">
    <property type="entry name" value="LARGE RIBOSOMAL SUBUNIT PROTEIN BL32M"/>
    <property type="match status" value="1"/>
</dbReference>
<keyword evidence="6" id="KW-0687">Ribonucleoprotein</keyword>
<dbReference type="OMA" id="HNIEPCP"/>
<dbReference type="AlphaFoldDB" id="D4AEG6"/>
<dbReference type="InParanoid" id="D4AEG6"/>
<dbReference type="GO" id="GO:0005829">
    <property type="term" value="C:cytosol"/>
    <property type="evidence" value="ECO:0007669"/>
    <property type="project" value="UniProtKB-ARBA"/>
</dbReference>
<dbReference type="FunCoup" id="D4AEG6">
    <property type="interactions" value="1107"/>
</dbReference>
<keyword evidence="5" id="KW-0496">Mitochondrion</keyword>
<evidence type="ECO:0000256" key="6">
    <source>
        <dbReference type="ARBA" id="ARBA00023274"/>
    </source>
</evidence>
<dbReference type="VEuPathDB" id="HostDB:ENSRNOG00000015989"/>
<keyword evidence="10" id="KW-0732">Signal</keyword>
<evidence type="ECO:0000313" key="11">
    <source>
        <dbReference type="Ensembl" id="ENSRNOP00000021433.6"/>
    </source>
</evidence>
<evidence type="ECO:0000256" key="3">
    <source>
        <dbReference type="ARBA" id="ARBA00022946"/>
    </source>
</evidence>
<comment type="similarity">
    <text evidence="2">Belongs to the bacterial ribosomal protein bL32 family.</text>
</comment>
<dbReference type="InterPro" id="IPR011332">
    <property type="entry name" value="Ribosomal_zn-bd"/>
</dbReference>
<evidence type="ECO:0000256" key="2">
    <source>
        <dbReference type="ARBA" id="ARBA00008560"/>
    </source>
</evidence>
<organism evidence="11 12">
    <name type="scientific">Rattus norvegicus</name>
    <name type="common">Rat</name>
    <dbReference type="NCBI Taxonomy" id="10116"/>
    <lineage>
        <taxon>Eukaryota</taxon>
        <taxon>Metazoa</taxon>
        <taxon>Chordata</taxon>
        <taxon>Craniata</taxon>
        <taxon>Vertebrata</taxon>
        <taxon>Euteleostomi</taxon>
        <taxon>Mammalia</taxon>
        <taxon>Eutheria</taxon>
        <taxon>Euarchontoglires</taxon>
        <taxon>Glires</taxon>
        <taxon>Rodentia</taxon>
        <taxon>Myomorpha</taxon>
        <taxon>Muroidea</taxon>
        <taxon>Muridae</taxon>
        <taxon>Murinae</taxon>
        <taxon>Rattus</taxon>
    </lineage>
</organism>
<dbReference type="PaxDb" id="10116-ENSRNOP00000021433"/>
<evidence type="ECO:0000256" key="8">
    <source>
        <dbReference type="ARBA" id="ARBA00042577"/>
    </source>
</evidence>
<dbReference type="STRING" id="10116.ENSRNOP00000021433"/>
<dbReference type="RGD" id="1310541">
    <property type="gene designation" value="Mrpl32"/>
</dbReference>
<dbReference type="Bgee" id="ENSRNOG00000015989">
    <property type="expression patterns" value="Expressed in ovary and 20 other cell types or tissues"/>
</dbReference>
<dbReference type="GO" id="GO:0005739">
    <property type="term" value="C:mitochondrion"/>
    <property type="evidence" value="ECO:0000266"/>
    <property type="project" value="RGD"/>
</dbReference>
<dbReference type="Reactome" id="R-RNO-9937383">
    <property type="pathway name" value="Mitochondrial ribosome-associated quality control"/>
</dbReference>
<dbReference type="UCSC" id="RGD:1310541">
    <property type="organism name" value="rat"/>
</dbReference>
<dbReference type="InterPro" id="IPR002677">
    <property type="entry name" value="Ribosomal_bL32"/>
</dbReference>
<reference evidence="11" key="1">
    <citation type="submission" date="2024-01" db="EMBL/GenBank/DDBJ databases">
        <title>GRCr8: a new rat reference genome assembly contstructed from accurate long reads and long range scaffolding.</title>
        <authorList>
            <person name="Doris P.A."/>
            <person name="Kalbfleisch T."/>
            <person name="Li K."/>
            <person name="Howe K."/>
            <person name="Wood J."/>
        </authorList>
    </citation>
    <scope>NUCLEOTIDE SEQUENCE [LARGE SCALE GENOMIC DNA]</scope>
    <source>
        <strain evidence="11">Brown Norway</strain>
    </source>
</reference>
<dbReference type="PANTHER" id="PTHR21026">
    <property type="entry name" value="39S RIBOSOMAL PROTEIN L32, MITOCHONDRIAL"/>
    <property type="match status" value="1"/>
</dbReference>
<dbReference type="AGR" id="RGD:1310541"/>
<dbReference type="eggNOG" id="KOG4080">
    <property type="taxonomic scope" value="Eukaryota"/>
</dbReference>
<dbReference type="Reactome" id="R-RNO-5389840">
    <property type="pathway name" value="Mitochondrial translation elongation"/>
</dbReference>
<name>D4AEG6_RAT</name>
<gene>
    <name evidence="11 13" type="primary">Mrpl32</name>
</gene>
<reference evidence="11" key="3">
    <citation type="submission" date="2025-09" db="UniProtKB">
        <authorList>
            <consortium name="Ensembl"/>
        </authorList>
    </citation>
    <scope>IDENTIFICATION</scope>
    <source>
        <strain evidence="11">Brown Norway</strain>
    </source>
</reference>
<evidence type="ECO:0000256" key="10">
    <source>
        <dbReference type="SAM" id="SignalP"/>
    </source>
</evidence>
<evidence type="ECO:0000313" key="13">
    <source>
        <dbReference type="RGD" id="1310541"/>
    </source>
</evidence>
<evidence type="ECO:0000256" key="4">
    <source>
        <dbReference type="ARBA" id="ARBA00022980"/>
    </source>
</evidence>
<feature type="signal peptide" evidence="10">
    <location>
        <begin position="1"/>
        <end position="20"/>
    </location>
</feature>
<evidence type="ECO:0000313" key="12">
    <source>
        <dbReference type="Proteomes" id="UP000002494"/>
    </source>
</evidence>
<dbReference type="PeptideAtlas" id="D4AEG6"/>
<dbReference type="OrthoDB" id="2014905at2759"/>
<comment type="subcellular location">
    <subcellularLocation>
        <location evidence="1">Mitochondrion</location>
    </subcellularLocation>
</comment>
<proteinExistence type="inferred from homology"/>
<accession>D4AEG6</accession>
<evidence type="ECO:0000256" key="7">
    <source>
        <dbReference type="ARBA" id="ARBA00039935"/>
    </source>
</evidence>
<sequence>MRSKSVSFNFFLFALIGGESEVPRGNWKLEFLDHTQPLTCAHAQGTCACSDQEGGEVGGLMHALRPRPALVRNMAPSLLLLSLPWPVRSGPLHRCWELLQRQLKQTWSGFASPQWAPALAVQSPSTLTELAYDTSKNKENSSFLDSIFWMAAPKNRRTIEVNRCRRRNPHKLIKIKNNIDICPECGHLKQKHVLCGYCYEKVSQETTKIRQQIWAQEGGPFKAPSIETVVLYTGEKPSEKDQGKRIVERNIKRPSWFTQN</sequence>
<evidence type="ECO:0000256" key="9">
    <source>
        <dbReference type="ARBA" id="ARBA00045766"/>
    </source>
</evidence>
<dbReference type="InterPro" id="IPR051991">
    <property type="entry name" value="Mitoribosomal_protein_bL32"/>
</dbReference>
<evidence type="ECO:0000256" key="1">
    <source>
        <dbReference type="ARBA" id="ARBA00004173"/>
    </source>
</evidence>
<reference evidence="11" key="2">
    <citation type="submission" date="2025-08" db="UniProtKB">
        <authorList>
            <consortium name="Ensembl"/>
        </authorList>
    </citation>
    <scope>IDENTIFICATION</scope>
    <source>
        <strain evidence="11">Brown Norway</strain>
    </source>
</reference>
<dbReference type="GeneTree" id="ENSGT00390000014996"/>
<dbReference type="Ensembl" id="ENSRNOT00000021433.7">
    <property type="protein sequence ID" value="ENSRNOP00000021433.6"/>
    <property type="gene ID" value="ENSRNOG00000015989.7"/>
</dbReference>
<comment type="function">
    <text evidence="9">Component of the mitochondrial large ribosomal subunit (mt-LSU). The mitochondrial ribosome (mitoribosome) is a large ribonucleoprotein complex responsible for the synthesis of proteins inside mitochondria.</text>
</comment>
<dbReference type="HOGENOM" id="CLU_116455_1_0_1"/>
<protein>
    <recommendedName>
        <fullName evidence="7">Large ribosomal subunit protein bL32m</fullName>
    </recommendedName>
    <alternativeName>
        <fullName evidence="8">39S ribosomal protein L32, mitochondrial</fullName>
    </alternativeName>
</protein>
<keyword evidence="12" id="KW-1185">Reference proteome</keyword>
<evidence type="ECO:0000256" key="5">
    <source>
        <dbReference type="ARBA" id="ARBA00023128"/>
    </source>
</evidence>
<dbReference type="GO" id="GO:0006412">
    <property type="term" value="P:translation"/>
    <property type="evidence" value="ECO:0007669"/>
    <property type="project" value="InterPro"/>
</dbReference>
<feature type="chain" id="PRO_5045231409" description="Large ribosomal subunit protein bL32m" evidence="10">
    <location>
        <begin position="21"/>
        <end position="260"/>
    </location>
</feature>
<dbReference type="Pfam" id="PF01783">
    <property type="entry name" value="Ribosomal_L32p"/>
    <property type="match status" value="1"/>
</dbReference>
<dbReference type="Reactome" id="R-RNO-5419276">
    <property type="pathway name" value="Mitochondrial translation termination"/>
</dbReference>
<dbReference type="SUPFAM" id="SSF57829">
    <property type="entry name" value="Zn-binding ribosomal proteins"/>
    <property type="match status" value="1"/>
</dbReference>
<dbReference type="Proteomes" id="UP000002494">
    <property type="component" value="Chromosome 17"/>
</dbReference>
<keyword evidence="3" id="KW-0809">Transit peptide</keyword>
<dbReference type="PhosphoSitePlus" id="D4AEG6"/>